<dbReference type="AlphaFoldDB" id="A0A8B6BQ06"/>
<sequence>MDPDSCREGLHVYQGAVYLEETTENDYCFRVLENSVQVHKEFYESFPKVIEETTGKDFYCLSKEHFDWYLSKGCKIKKVPVPMVLWDSRMIHDNIAPLAGRPYSKRWRFVVFVCMAPAI</sequence>
<evidence type="ECO:0000313" key="1">
    <source>
        <dbReference type="EMBL" id="VDH93886.1"/>
    </source>
</evidence>
<dbReference type="SUPFAM" id="SSF51197">
    <property type="entry name" value="Clavaminate synthase-like"/>
    <property type="match status" value="1"/>
</dbReference>
<reference evidence="1" key="1">
    <citation type="submission" date="2018-11" db="EMBL/GenBank/DDBJ databases">
        <authorList>
            <person name="Alioto T."/>
            <person name="Alioto T."/>
        </authorList>
    </citation>
    <scope>NUCLEOTIDE SEQUENCE</scope>
</reference>
<proteinExistence type="predicted"/>
<keyword evidence="2" id="KW-1185">Reference proteome</keyword>
<gene>
    <name evidence="1" type="ORF">MGAL_10B087031</name>
</gene>
<accession>A0A8B6BQ06</accession>
<dbReference type="OrthoDB" id="445007at2759"/>
<dbReference type="PANTHER" id="PTHR31630:SF6">
    <property type="entry name" value="PHYTANOYL-COA DIOXYGENASE-RELATED"/>
    <property type="match status" value="1"/>
</dbReference>
<dbReference type="EMBL" id="UYJE01000512">
    <property type="protein sequence ID" value="VDH93886.1"/>
    <property type="molecule type" value="Genomic_DNA"/>
</dbReference>
<evidence type="ECO:0000313" key="2">
    <source>
        <dbReference type="Proteomes" id="UP000596742"/>
    </source>
</evidence>
<protein>
    <submittedName>
        <fullName evidence="1">Uncharacterized protein</fullName>
    </submittedName>
</protein>
<name>A0A8B6BQ06_MYTGA</name>
<organism evidence="1 2">
    <name type="scientific">Mytilus galloprovincialis</name>
    <name type="common">Mediterranean mussel</name>
    <dbReference type="NCBI Taxonomy" id="29158"/>
    <lineage>
        <taxon>Eukaryota</taxon>
        <taxon>Metazoa</taxon>
        <taxon>Spiralia</taxon>
        <taxon>Lophotrochozoa</taxon>
        <taxon>Mollusca</taxon>
        <taxon>Bivalvia</taxon>
        <taxon>Autobranchia</taxon>
        <taxon>Pteriomorphia</taxon>
        <taxon>Mytilida</taxon>
        <taxon>Mytiloidea</taxon>
        <taxon>Mytilidae</taxon>
        <taxon>Mytilinae</taxon>
        <taxon>Mytilus</taxon>
    </lineage>
</organism>
<dbReference type="Proteomes" id="UP000596742">
    <property type="component" value="Unassembled WGS sequence"/>
</dbReference>
<comment type="caution">
    <text evidence="1">The sequence shown here is derived from an EMBL/GenBank/DDBJ whole genome shotgun (WGS) entry which is preliminary data.</text>
</comment>
<dbReference type="PANTHER" id="PTHR31630">
    <property type="entry name" value="PHYTANOYL-COA DIOXYGENASE-RELATED-RELATED"/>
    <property type="match status" value="1"/>
</dbReference>